<dbReference type="RefSeq" id="WP_008955067.1">
    <property type="nucleotide sequence ID" value="NZ_ACIS01000008.1"/>
</dbReference>
<dbReference type="GO" id="GO:0042834">
    <property type="term" value="F:peptidoglycan binding"/>
    <property type="evidence" value="ECO:0007669"/>
    <property type="project" value="InterPro"/>
</dbReference>
<reference evidence="2 3" key="1">
    <citation type="submission" date="2009-02" db="EMBL/GenBank/DDBJ databases">
        <title>Sequencing of the draft genome and assembly of Lutiella nitroferrum 2002.</title>
        <authorList>
            <consortium name="US DOE Joint Genome Institute (JGI-PGF)"/>
            <person name="Lucas S."/>
            <person name="Copeland A."/>
            <person name="Lapidus A."/>
            <person name="Glavina del Rio T."/>
            <person name="Tice H."/>
            <person name="Bruce D."/>
            <person name="Goodwin L."/>
            <person name="Pitluck S."/>
            <person name="Larimer F."/>
            <person name="Land M.L."/>
            <person name="Hauser L."/>
            <person name="Coates J.D."/>
        </authorList>
    </citation>
    <scope>NUCLEOTIDE SEQUENCE [LARGE SCALE GENOMIC DNA]</scope>
    <source>
        <strain evidence="2 3">2002</strain>
    </source>
</reference>
<proteinExistence type="predicted"/>
<evidence type="ECO:0000313" key="2">
    <source>
        <dbReference type="EMBL" id="EEG07725.1"/>
    </source>
</evidence>
<accession>B9Z681</accession>
<comment type="caution">
    <text evidence="2">The sequence shown here is derived from an EMBL/GenBank/DDBJ whole genome shotgun (WGS) entry which is preliminary data.</text>
</comment>
<dbReference type="EMBL" id="ACIS01000008">
    <property type="protein sequence ID" value="EEG07725.1"/>
    <property type="molecule type" value="Genomic_DNA"/>
</dbReference>
<keyword evidence="3" id="KW-1185">Reference proteome</keyword>
<feature type="domain" description="SPOR" evidence="1">
    <location>
        <begin position="7"/>
        <end position="67"/>
    </location>
</feature>
<sequence>MAGSSLGYKVQLGLFTSLGNAQKLIETLKANGIEAHTETKVHVGPFRTRAEAEETMSKLRQLGYSPLLAPLTQ</sequence>
<dbReference type="SUPFAM" id="SSF110997">
    <property type="entry name" value="Sporulation related repeat"/>
    <property type="match status" value="1"/>
</dbReference>
<dbReference type="Pfam" id="PF05036">
    <property type="entry name" value="SPOR"/>
    <property type="match status" value="1"/>
</dbReference>
<dbReference type="InterPro" id="IPR007730">
    <property type="entry name" value="SPOR-like_dom"/>
</dbReference>
<evidence type="ECO:0000313" key="3">
    <source>
        <dbReference type="Proteomes" id="UP000003165"/>
    </source>
</evidence>
<evidence type="ECO:0000259" key="1">
    <source>
        <dbReference type="Pfam" id="PF05036"/>
    </source>
</evidence>
<dbReference type="InterPro" id="IPR036680">
    <property type="entry name" value="SPOR-like_sf"/>
</dbReference>
<protein>
    <submittedName>
        <fullName evidence="2">Sporulation domain protein</fullName>
    </submittedName>
</protein>
<gene>
    <name evidence="2" type="ORF">FuraDRAFT_3048</name>
</gene>
<dbReference type="AlphaFoldDB" id="B9Z681"/>
<organism evidence="2 3">
    <name type="scientific">Pseudogulbenkiania ferrooxidans 2002</name>
    <dbReference type="NCBI Taxonomy" id="279714"/>
    <lineage>
        <taxon>Bacteria</taxon>
        <taxon>Pseudomonadati</taxon>
        <taxon>Pseudomonadota</taxon>
        <taxon>Betaproteobacteria</taxon>
        <taxon>Neisseriales</taxon>
        <taxon>Chromobacteriaceae</taxon>
        <taxon>Pseudogulbenkiania</taxon>
    </lineage>
</organism>
<name>B9Z681_9NEIS</name>
<dbReference type="Gene3D" id="3.30.70.1070">
    <property type="entry name" value="Sporulation related repeat"/>
    <property type="match status" value="1"/>
</dbReference>
<dbReference type="eggNOG" id="COG3147">
    <property type="taxonomic scope" value="Bacteria"/>
</dbReference>
<dbReference type="Proteomes" id="UP000003165">
    <property type="component" value="Unassembled WGS sequence"/>
</dbReference>